<reference evidence="1 2" key="1">
    <citation type="submission" date="2024-06" db="EMBL/GenBank/DDBJ databases">
        <title>A chromosome-level genome assembly of beet webworm, Loxostege sticticalis.</title>
        <authorList>
            <person name="Zhang Y."/>
        </authorList>
    </citation>
    <scope>NUCLEOTIDE SEQUENCE [LARGE SCALE GENOMIC DNA]</scope>
    <source>
        <strain evidence="1">AQ026</strain>
        <tissue evidence="1">Whole body</tissue>
    </source>
</reference>
<proteinExistence type="predicted"/>
<dbReference type="EMBL" id="JBEUOH010000001">
    <property type="protein sequence ID" value="KAL0902236.1"/>
    <property type="molecule type" value="Genomic_DNA"/>
</dbReference>
<sequence length="109" mass="12192">MSVEKELRDFLVKVGVTENCIDHMIEEGMTLPVLLQTNEDELAILAPKLVDKIKIRTALDTLRNNINLKEIVNPIILTSPSENSTSVALPYRQSAVIVPIKTKENVLLQ</sequence>
<gene>
    <name evidence="1" type="ORF">ABMA27_000156</name>
</gene>
<name>A0ABR3IMC5_LOXSC</name>
<dbReference type="Proteomes" id="UP001549920">
    <property type="component" value="Unassembled WGS sequence"/>
</dbReference>
<protein>
    <recommendedName>
        <fullName evidence="3">SAM domain-containing protein</fullName>
    </recommendedName>
</protein>
<comment type="caution">
    <text evidence="1">The sequence shown here is derived from an EMBL/GenBank/DDBJ whole genome shotgun (WGS) entry which is preliminary data.</text>
</comment>
<feature type="non-terminal residue" evidence="1">
    <location>
        <position position="109"/>
    </location>
</feature>
<evidence type="ECO:0000313" key="1">
    <source>
        <dbReference type="EMBL" id="KAL0902236.1"/>
    </source>
</evidence>
<accession>A0ABR3IMC5</accession>
<organism evidence="1 2">
    <name type="scientific">Loxostege sticticalis</name>
    <name type="common">Beet webworm moth</name>
    <dbReference type="NCBI Taxonomy" id="481309"/>
    <lineage>
        <taxon>Eukaryota</taxon>
        <taxon>Metazoa</taxon>
        <taxon>Ecdysozoa</taxon>
        <taxon>Arthropoda</taxon>
        <taxon>Hexapoda</taxon>
        <taxon>Insecta</taxon>
        <taxon>Pterygota</taxon>
        <taxon>Neoptera</taxon>
        <taxon>Endopterygota</taxon>
        <taxon>Lepidoptera</taxon>
        <taxon>Glossata</taxon>
        <taxon>Ditrysia</taxon>
        <taxon>Pyraloidea</taxon>
        <taxon>Crambidae</taxon>
        <taxon>Pyraustinae</taxon>
        <taxon>Loxostege</taxon>
    </lineage>
</organism>
<evidence type="ECO:0000313" key="2">
    <source>
        <dbReference type="Proteomes" id="UP001549920"/>
    </source>
</evidence>
<keyword evidence="2" id="KW-1185">Reference proteome</keyword>
<evidence type="ECO:0008006" key="3">
    <source>
        <dbReference type="Google" id="ProtNLM"/>
    </source>
</evidence>